<evidence type="ECO:0000313" key="1">
    <source>
        <dbReference type="EMBL" id="KAJ8617376.1"/>
    </source>
</evidence>
<keyword evidence="2" id="KW-1185">Reference proteome</keyword>
<protein>
    <submittedName>
        <fullName evidence="1">Uncharacterized protein</fullName>
    </submittedName>
</protein>
<sequence>MEFKFRAGEDRPSSYLAPSPTDAYFTTQALRDPDFSIPSSFFPLAGYLGANLQRPDPLQNPMMILSREAVLRGLEKERIREEIIAAEILRKRELEEEVRREVAYEREVVLRRQAERFSLLGRKHNKANEEELLIASRNGGGNNIEAKEFVIPKKVKRQWSCDLCHVSATSGHDLNEHLHGKKHKVEEKELLIASKFASSSANLKKAYNSYKHGKHGVTSNGQYKKLRQHVPNKTVGNTKSIFESHLNGKKHAVCMQNPKAPVIKGKGKSRAHWVAKTREENNKSGGNNNNNAPTLKIADKSNNRMKNVMTTSTSKWQQMPQIGSPEKQQQVPKTHSESGKKNPIRSKHCNVECDSELILESHLRGEKHLARMQEVESLKAVSVNHIGSVECGKVDVDKVVEIVEVKLSIGNHQDEQVVESETSSIGNYQYEQVVASEKTDGVPVPSKEEMFDRTKDRARNIFSLGNLIHAIVRFCIILSIAGY</sequence>
<gene>
    <name evidence="1" type="ORF">MRB53_013562</name>
</gene>
<organism evidence="1 2">
    <name type="scientific">Persea americana</name>
    <name type="common">Avocado</name>
    <dbReference type="NCBI Taxonomy" id="3435"/>
    <lineage>
        <taxon>Eukaryota</taxon>
        <taxon>Viridiplantae</taxon>
        <taxon>Streptophyta</taxon>
        <taxon>Embryophyta</taxon>
        <taxon>Tracheophyta</taxon>
        <taxon>Spermatophyta</taxon>
        <taxon>Magnoliopsida</taxon>
        <taxon>Magnoliidae</taxon>
        <taxon>Laurales</taxon>
        <taxon>Lauraceae</taxon>
        <taxon>Persea</taxon>
    </lineage>
</organism>
<comment type="caution">
    <text evidence="1">The sequence shown here is derived from an EMBL/GenBank/DDBJ whole genome shotgun (WGS) entry which is preliminary data.</text>
</comment>
<accession>A0ACC2K8N5</accession>
<dbReference type="Proteomes" id="UP001234297">
    <property type="component" value="Chromosome 4"/>
</dbReference>
<dbReference type="EMBL" id="CM056812">
    <property type="protein sequence ID" value="KAJ8617376.1"/>
    <property type="molecule type" value="Genomic_DNA"/>
</dbReference>
<reference evidence="1 2" key="1">
    <citation type="journal article" date="2022" name="Hortic Res">
        <title>A haplotype resolved chromosomal level avocado genome allows analysis of novel avocado genes.</title>
        <authorList>
            <person name="Nath O."/>
            <person name="Fletcher S.J."/>
            <person name="Hayward A."/>
            <person name="Shaw L.M."/>
            <person name="Masouleh A.K."/>
            <person name="Furtado A."/>
            <person name="Henry R.J."/>
            <person name="Mitter N."/>
        </authorList>
    </citation>
    <scope>NUCLEOTIDE SEQUENCE [LARGE SCALE GENOMIC DNA]</scope>
    <source>
        <strain evidence="2">cv. Hass</strain>
    </source>
</reference>
<name>A0ACC2K8N5_PERAE</name>
<proteinExistence type="predicted"/>
<evidence type="ECO:0000313" key="2">
    <source>
        <dbReference type="Proteomes" id="UP001234297"/>
    </source>
</evidence>